<dbReference type="Proteomes" id="UP000249218">
    <property type="component" value="Unassembled WGS sequence"/>
</dbReference>
<evidence type="ECO:0000313" key="2">
    <source>
        <dbReference type="EMBL" id="PZC77542.1"/>
    </source>
</evidence>
<name>A0A2W1BR13_HELAM</name>
<sequence length="102" mass="10788">MASDDSNLPAAPAQQRSCRHQQHRLSSARAATSSTGSAALVPRPAAPAQQRSCRDQQHRLSSARAATSSTGLAALVCDTAVTYFCVKLCEQALTTYISLGHF</sequence>
<evidence type="ECO:0000256" key="1">
    <source>
        <dbReference type="SAM" id="MobiDB-lite"/>
    </source>
</evidence>
<reference evidence="2 3" key="1">
    <citation type="journal article" date="2017" name="BMC Biol.">
        <title>Genomic innovations, transcriptional plasticity and gene loss underlying the evolution and divergence of two highly polyphagous and invasive Helicoverpa pest species.</title>
        <authorList>
            <person name="Pearce S.L."/>
            <person name="Clarke D.F."/>
            <person name="East P.D."/>
            <person name="Elfekih S."/>
            <person name="Gordon K.H."/>
            <person name="Jermiin L.S."/>
            <person name="McGaughran A."/>
            <person name="Oakeshott J.G."/>
            <person name="Papanikolaou A."/>
            <person name="Perera O.P."/>
            <person name="Rane R.V."/>
            <person name="Richards S."/>
            <person name="Tay W.T."/>
            <person name="Walsh T.K."/>
            <person name="Anderson A."/>
            <person name="Anderson C.J."/>
            <person name="Asgari S."/>
            <person name="Board P.G."/>
            <person name="Bretschneider A."/>
            <person name="Campbell P.M."/>
            <person name="Chertemps T."/>
            <person name="Christeller J.T."/>
            <person name="Coppin C.W."/>
            <person name="Downes S.J."/>
            <person name="Duan G."/>
            <person name="Farnsworth C.A."/>
            <person name="Good R.T."/>
            <person name="Han L.B."/>
            <person name="Han Y.C."/>
            <person name="Hatje K."/>
            <person name="Horne I."/>
            <person name="Huang Y.P."/>
            <person name="Hughes D.S."/>
            <person name="Jacquin-Joly E."/>
            <person name="James W."/>
            <person name="Jhangiani S."/>
            <person name="Kollmar M."/>
            <person name="Kuwar S.S."/>
            <person name="Li S."/>
            <person name="Liu N.Y."/>
            <person name="Maibeche M.T."/>
            <person name="Miller J.R."/>
            <person name="Montagne N."/>
            <person name="Perry T."/>
            <person name="Qu J."/>
            <person name="Song S.V."/>
            <person name="Sutton G.G."/>
            <person name="Vogel H."/>
            <person name="Walenz B.P."/>
            <person name="Xu W."/>
            <person name="Zhang H.J."/>
            <person name="Zou Z."/>
            <person name="Batterham P."/>
            <person name="Edwards O.R."/>
            <person name="Feyereisen R."/>
            <person name="Gibbs R.A."/>
            <person name="Heckel D.G."/>
            <person name="McGrath A."/>
            <person name="Robin C."/>
            <person name="Scherer S.E."/>
            <person name="Worley K.C."/>
            <person name="Wu Y.D."/>
        </authorList>
    </citation>
    <scope>NUCLEOTIDE SEQUENCE [LARGE SCALE GENOMIC DNA]</scope>
    <source>
        <strain evidence="2">Harm_GR_Male_#8</strain>
        <tissue evidence="2">Whole organism</tissue>
    </source>
</reference>
<evidence type="ECO:0000313" key="3">
    <source>
        <dbReference type="Proteomes" id="UP000249218"/>
    </source>
</evidence>
<dbReference type="AlphaFoldDB" id="A0A2W1BR13"/>
<proteinExistence type="predicted"/>
<feature type="compositionally biased region" description="Low complexity" evidence="1">
    <location>
        <begin position="24"/>
        <end position="40"/>
    </location>
</feature>
<accession>A0A2W1BR13</accession>
<dbReference type="EMBL" id="KZ149927">
    <property type="protein sequence ID" value="PZC77542.1"/>
    <property type="molecule type" value="Genomic_DNA"/>
</dbReference>
<feature type="region of interest" description="Disordered" evidence="1">
    <location>
        <begin position="1"/>
        <end position="65"/>
    </location>
</feature>
<gene>
    <name evidence="2" type="primary">HaOG203255</name>
    <name evidence="2" type="ORF">B5X24_HaOG203255</name>
</gene>
<keyword evidence="3" id="KW-1185">Reference proteome</keyword>
<protein>
    <submittedName>
        <fullName evidence="2">Uncharacterized protein</fullName>
    </submittedName>
</protein>
<organism evidence="2 3">
    <name type="scientific">Helicoverpa armigera</name>
    <name type="common">Cotton bollworm</name>
    <name type="synonym">Heliothis armigera</name>
    <dbReference type="NCBI Taxonomy" id="29058"/>
    <lineage>
        <taxon>Eukaryota</taxon>
        <taxon>Metazoa</taxon>
        <taxon>Ecdysozoa</taxon>
        <taxon>Arthropoda</taxon>
        <taxon>Hexapoda</taxon>
        <taxon>Insecta</taxon>
        <taxon>Pterygota</taxon>
        <taxon>Neoptera</taxon>
        <taxon>Endopterygota</taxon>
        <taxon>Lepidoptera</taxon>
        <taxon>Glossata</taxon>
        <taxon>Ditrysia</taxon>
        <taxon>Noctuoidea</taxon>
        <taxon>Noctuidae</taxon>
        <taxon>Heliothinae</taxon>
        <taxon>Helicoverpa</taxon>
    </lineage>
</organism>